<dbReference type="NCBIfam" id="TIGR01496">
    <property type="entry name" value="DHPS"/>
    <property type="match status" value="1"/>
</dbReference>
<feature type="region of interest" description="Disordered" evidence="13">
    <location>
        <begin position="62"/>
        <end position="81"/>
    </location>
</feature>
<proteinExistence type="inferred from homology"/>
<dbReference type="PANTHER" id="PTHR20941">
    <property type="entry name" value="FOLATE SYNTHESIS PROTEINS"/>
    <property type="match status" value="1"/>
</dbReference>
<dbReference type="FunFam" id="3.20.20.20:FF:000006">
    <property type="entry name" value="Dihydropteroate synthase"/>
    <property type="match status" value="1"/>
</dbReference>
<evidence type="ECO:0000256" key="1">
    <source>
        <dbReference type="ARBA" id="ARBA00000012"/>
    </source>
</evidence>
<comment type="function">
    <text evidence="12">Catalyzes the condensation of para-aminobenzoate (pABA) with 6-hydroxymethyl-7,8-dihydropterin diphosphate (DHPt-PP) to form 7,8-dihydropteroate (H2Pte), the immediate precursor of folate derivatives.</text>
</comment>
<sequence length="284" mass="29709">MLRRSNDLHDGTGHPSLGPGPVLFGILNVTPDSFSDGGEFFGAGPAVARAIELLDEGAHVLDVGGESTRPGSDPVSPDEETRRVVPVVRGVLQARPETTISVDTYRASTAEAALDAGASMVNDVTALGGDSRMAGLVAERGCPVVLMHMLGEPKTMQQDPRYGDVVGEVRDYLAARAEEAIAAGIDPSNVVLDPGIGFGKTLEHNLKLLGELDAIADLGFPVLVGTSRKGFLGKITGSDDPRERVFGTVATSVMAYERGATLFRVHDVRANREALQVAAAVSGI</sequence>
<reference evidence="15" key="1">
    <citation type="submission" date="2020-02" db="EMBL/GenBank/DDBJ databases">
        <authorList>
            <person name="Meier V. D."/>
        </authorList>
    </citation>
    <scope>NUCLEOTIDE SEQUENCE</scope>
    <source>
        <strain evidence="15">AVDCRST_MAG25</strain>
    </source>
</reference>
<dbReference type="EC" id="2.5.1.15" evidence="5 12"/>
<evidence type="ECO:0000256" key="12">
    <source>
        <dbReference type="RuleBase" id="RU361205"/>
    </source>
</evidence>
<evidence type="ECO:0000256" key="10">
    <source>
        <dbReference type="ARBA" id="ARBA00022909"/>
    </source>
</evidence>
<dbReference type="PROSITE" id="PS00793">
    <property type="entry name" value="DHPS_2"/>
    <property type="match status" value="1"/>
</dbReference>
<comment type="similarity">
    <text evidence="4 12">Belongs to the DHPS family.</text>
</comment>
<keyword evidence="7 12" id="KW-0808">Transferase</keyword>
<dbReference type="Pfam" id="PF00809">
    <property type="entry name" value="Pterin_bind"/>
    <property type="match status" value="1"/>
</dbReference>
<evidence type="ECO:0000256" key="3">
    <source>
        <dbReference type="ARBA" id="ARBA00004763"/>
    </source>
</evidence>
<evidence type="ECO:0000256" key="4">
    <source>
        <dbReference type="ARBA" id="ARBA00009503"/>
    </source>
</evidence>
<dbReference type="InterPro" id="IPR000489">
    <property type="entry name" value="Pterin-binding_dom"/>
</dbReference>
<dbReference type="GO" id="GO:0046654">
    <property type="term" value="P:tetrahydrofolate biosynthetic process"/>
    <property type="evidence" value="ECO:0007669"/>
    <property type="project" value="UniProtKB-UniPathway"/>
</dbReference>
<dbReference type="SUPFAM" id="SSF51717">
    <property type="entry name" value="Dihydropteroate synthetase-like"/>
    <property type="match status" value="1"/>
</dbReference>
<dbReference type="CDD" id="cd00739">
    <property type="entry name" value="DHPS"/>
    <property type="match status" value="1"/>
</dbReference>
<dbReference type="Gene3D" id="3.20.20.20">
    <property type="entry name" value="Dihydropteroate synthase-like"/>
    <property type="match status" value="1"/>
</dbReference>
<dbReference type="InterPro" id="IPR011005">
    <property type="entry name" value="Dihydropteroate_synth-like_sf"/>
</dbReference>
<protein>
    <recommendedName>
        <fullName evidence="6 12">Dihydropteroate synthase</fullName>
        <shortName evidence="12">DHPS</shortName>
        <ecNumber evidence="5 12">2.5.1.15</ecNumber>
    </recommendedName>
    <alternativeName>
        <fullName evidence="11 12">Dihydropteroate pyrophosphorylase</fullName>
    </alternativeName>
</protein>
<dbReference type="GO" id="GO:0046872">
    <property type="term" value="F:metal ion binding"/>
    <property type="evidence" value="ECO:0007669"/>
    <property type="project" value="UniProtKB-KW"/>
</dbReference>
<keyword evidence="10 12" id="KW-0289">Folate biosynthesis</keyword>
<accession>A0A6J4R5U2</accession>
<organism evidence="15">
    <name type="scientific">uncultured Rubrobacteraceae bacterium</name>
    <dbReference type="NCBI Taxonomy" id="349277"/>
    <lineage>
        <taxon>Bacteria</taxon>
        <taxon>Bacillati</taxon>
        <taxon>Actinomycetota</taxon>
        <taxon>Rubrobacteria</taxon>
        <taxon>Rubrobacterales</taxon>
        <taxon>Rubrobacteraceae</taxon>
        <taxon>environmental samples</taxon>
    </lineage>
</organism>
<dbReference type="GO" id="GO:0005829">
    <property type="term" value="C:cytosol"/>
    <property type="evidence" value="ECO:0007669"/>
    <property type="project" value="TreeGrafter"/>
</dbReference>
<comment type="pathway">
    <text evidence="3 12">Cofactor biosynthesis; tetrahydrofolate biosynthesis; 7,8-dihydrofolate from 2-amino-4-hydroxy-6-hydroxymethyl-7,8-dihydropteridine diphosphate and 4-aminobenzoate: step 1/2.</text>
</comment>
<evidence type="ECO:0000256" key="7">
    <source>
        <dbReference type="ARBA" id="ARBA00022679"/>
    </source>
</evidence>
<gene>
    <name evidence="15" type="ORF">AVDCRST_MAG25-1033</name>
</gene>
<dbReference type="InterPro" id="IPR006390">
    <property type="entry name" value="DHP_synth_dom"/>
</dbReference>
<evidence type="ECO:0000256" key="13">
    <source>
        <dbReference type="SAM" id="MobiDB-lite"/>
    </source>
</evidence>
<keyword evidence="9 12" id="KW-0460">Magnesium</keyword>
<dbReference type="PANTHER" id="PTHR20941:SF1">
    <property type="entry name" value="FOLIC ACID SYNTHESIS PROTEIN FOL1"/>
    <property type="match status" value="1"/>
</dbReference>
<feature type="domain" description="Pterin-binding" evidence="14">
    <location>
        <begin position="21"/>
        <end position="276"/>
    </location>
</feature>
<evidence type="ECO:0000256" key="11">
    <source>
        <dbReference type="ARBA" id="ARBA00030193"/>
    </source>
</evidence>
<dbReference type="GO" id="GO:0004156">
    <property type="term" value="F:dihydropteroate synthase activity"/>
    <property type="evidence" value="ECO:0007669"/>
    <property type="project" value="UniProtKB-EC"/>
</dbReference>
<dbReference type="PROSITE" id="PS50972">
    <property type="entry name" value="PTERIN_BINDING"/>
    <property type="match status" value="1"/>
</dbReference>
<evidence type="ECO:0000256" key="2">
    <source>
        <dbReference type="ARBA" id="ARBA00001946"/>
    </source>
</evidence>
<evidence type="ECO:0000256" key="9">
    <source>
        <dbReference type="ARBA" id="ARBA00022842"/>
    </source>
</evidence>
<feature type="region of interest" description="Disordered" evidence="13">
    <location>
        <begin position="1"/>
        <end position="20"/>
    </location>
</feature>
<feature type="compositionally biased region" description="Basic and acidic residues" evidence="13">
    <location>
        <begin position="1"/>
        <end position="12"/>
    </location>
</feature>
<dbReference type="PROSITE" id="PS00792">
    <property type="entry name" value="DHPS_1"/>
    <property type="match status" value="1"/>
</dbReference>
<dbReference type="AlphaFoldDB" id="A0A6J4R5U2"/>
<evidence type="ECO:0000256" key="5">
    <source>
        <dbReference type="ARBA" id="ARBA00012458"/>
    </source>
</evidence>
<dbReference type="UniPathway" id="UPA00077">
    <property type="reaction ID" value="UER00156"/>
</dbReference>
<evidence type="ECO:0000259" key="14">
    <source>
        <dbReference type="PROSITE" id="PS50972"/>
    </source>
</evidence>
<evidence type="ECO:0000256" key="6">
    <source>
        <dbReference type="ARBA" id="ARBA00016919"/>
    </source>
</evidence>
<dbReference type="InterPro" id="IPR045031">
    <property type="entry name" value="DHP_synth-like"/>
</dbReference>
<comment type="catalytic activity">
    <reaction evidence="1">
        <text>(7,8-dihydropterin-6-yl)methyl diphosphate + 4-aminobenzoate = 7,8-dihydropteroate + diphosphate</text>
        <dbReference type="Rhea" id="RHEA:19949"/>
        <dbReference type="ChEBI" id="CHEBI:17836"/>
        <dbReference type="ChEBI" id="CHEBI:17839"/>
        <dbReference type="ChEBI" id="CHEBI:33019"/>
        <dbReference type="ChEBI" id="CHEBI:72950"/>
        <dbReference type="EC" id="2.5.1.15"/>
    </reaction>
</comment>
<comment type="cofactor">
    <cofactor evidence="2 12">
        <name>Mg(2+)</name>
        <dbReference type="ChEBI" id="CHEBI:18420"/>
    </cofactor>
</comment>
<evidence type="ECO:0000256" key="8">
    <source>
        <dbReference type="ARBA" id="ARBA00022723"/>
    </source>
</evidence>
<keyword evidence="8 12" id="KW-0479">Metal-binding</keyword>
<evidence type="ECO:0000313" key="15">
    <source>
        <dbReference type="EMBL" id="CAA9462283.1"/>
    </source>
</evidence>
<name>A0A6J4R5U2_9ACTN</name>
<dbReference type="EMBL" id="CADCVI010000065">
    <property type="protein sequence ID" value="CAA9462283.1"/>
    <property type="molecule type" value="Genomic_DNA"/>
</dbReference>
<dbReference type="GO" id="GO:0046656">
    <property type="term" value="P:folic acid biosynthetic process"/>
    <property type="evidence" value="ECO:0007669"/>
    <property type="project" value="UniProtKB-KW"/>
</dbReference>